<accession>A0A2W5TZQ4</accession>
<dbReference type="AlphaFoldDB" id="A0A2W5TZQ4"/>
<reference evidence="1 2" key="1">
    <citation type="submission" date="2017-08" db="EMBL/GenBank/DDBJ databases">
        <title>Infants hospitalized years apart are colonized by the same room-sourced microbial strains.</title>
        <authorList>
            <person name="Brooks B."/>
            <person name="Olm M.R."/>
            <person name="Firek B.A."/>
            <person name="Baker R."/>
            <person name="Thomas B.C."/>
            <person name="Morowitz M.J."/>
            <person name="Banfield J.F."/>
        </authorList>
    </citation>
    <scope>NUCLEOTIDE SEQUENCE [LARGE SCALE GENOMIC DNA]</scope>
    <source>
        <strain evidence="1">S2_003_000_R2_14</strain>
    </source>
</reference>
<evidence type="ECO:0000313" key="1">
    <source>
        <dbReference type="EMBL" id="PZR18723.1"/>
    </source>
</evidence>
<gene>
    <name evidence="1" type="ORF">DI536_02265</name>
</gene>
<sequence length="141" mass="14822">MLTTLLVLSMNAAPIPVELGKSIAGIRVGMTRAEVLKLRRLEPEGIERAERTGYVSGPLLILFTPQDTVALVSVELQKTAGLRVGTVKIPPKISAADFAAKLPKCTVSDGSGGHAVHCEAGLDAYGSYGDTFLVWVHLGPG</sequence>
<protein>
    <submittedName>
        <fullName evidence="1">Uncharacterized protein</fullName>
    </submittedName>
</protein>
<name>A0A2W5TZQ4_9BACT</name>
<comment type="caution">
    <text evidence="1">The sequence shown here is derived from an EMBL/GenBank/DDBJ whole genome shotgun (WGS) entry which is preliminary data.</text>
</comment>
<dbReference type="EMBL" id="QFQP01000001">
    <property type="protein sequence ID" value="PZR18723.1"/>
    <property type="molecule type" value="Genomic_DNA"/>
</dbReference>
<dbReference type="Proteomes" id="UP000249061">
    <property type="component" value="Unassembled WGS sequence"/>
</dbReference>
<organism evidence="1 2">
    <name type="scientific">Archangium gephyra</name>
    <dbReference type="NCBI Taxonomy" id="48"/>
    <lineage>
        <taxon>Bacteria</taxon>
        <taxon>Pseudomonadati</taxon>
        <taxon>Myxococcota</taxon>
        <taxon>Myxococcia</taxon>
        <taxon>Myxococcales</taxon>
        <taxon>Cystobacterineae</taxon>
        <taxon>Archangiaceae</taxon>
        <taxon>Archangium</taxon>
    </lineage>
</organism>
<evidence type="ECO:0000313" key="2">
    <source>
        <dbReference type="Proteomes" id="UP000249061"/>
    </source>
</evidence>
<proteinExistence type="predicted"/>